<protein>
    <submittedName>
        <fullName evidence="1">Uncharacterized protein</fullName>
    </submittedName>
</protein>
<sequence length="191" mass="20848">MQALLKLDARLAQVVANGGEVLIRQMRLAWWRDAMRGSTISQPIKEPLMACLSSIWKDDLHELVGLVDGWEALLEEALDELAIEKFVLGRTAAWASFVSIAKITVSPTTVERAVRTWALAGLAANVVSRSERDRVLSLAAVHSDFGILPRRLRPLAILAGLGRRGIRRGGRPLMEGRGAALRALKIGAIGR</sequence>
<dbReference type="EMBL" id="RAHX01000001">
    <property type="protein sequence ID" value="RJY08531.1"/>
    <property type="molecule type" value="Genomic_DNA"/>
</dbReference>
<organism evidence="1 2">
    <name type="scientific">Aurantiacibacter aquimixticola</name>
    <dbReference type="NCBI Taxonomy" id="1958945"/>
    <lineage>
        <taxon>Bacteria</taxon>
        <taxon>Pseudomonadati</taxon>
        <taxon>Pseudomonadota</taxon>
        <taxon>Alphaproteobacteria</taxon>
        <taxon>Sphingomonadales</taxon>
        <taxon>Erythrobacteraceae</taxon>
        <taxon>Aurantiacibacter</taxon>
    </lineage>
</organism>
<reference evidence="1 2" key="1">
    <citation type="journal article" date="2017" name="Int. J. Syst. Evol. Microbiol.">
        <title>Erythrobacter aquimixticola sp. nov., isolated from the junction between the ocean and a freshwater spring.</title>
        <authorList>
            <person name="Park S."/>
            <person name="Jung Y.T."/>
            <person name="Choi S.J."/>
            <person name="Yoon J.H."/>
        </authorList>
    </citation>
    <scope>NUCLEOTIDE SEQUENCE [LARGE SCALE GENOMIC DNA]</scope>
    <source>
        <strain evidence="1 2">JSSK-14</strain>
    </source>
</reference>
<keyword evidence="2" id="KW-1185">Reference proteome</keyword>
<evidence type="ECO:0000313" key="1">
    <source>
        <dbReference type="EMBL" id="RJY08531.1"/>
    </source>
</evidence>
<dbReference type="AlphaFoldDB" id="A0A419RRW8"/>
<proteinExistence type="predicted"/>
<accession>A0A419RRW8</accession>
<dbReference type="Proteomes" id="UP000285232">
    <property type="component" value="Unassembled WGS sequence"/>
</dbReference>
<name>A0A419RRW8_9SPHN</name>
<gene>
    <name evidence="1" type="ORF">D6201_03390</name>
</gene>
<comment type="caution">
    <text evidence="1">The sequence shown here is derived from an EMBL/GenBank/DDBJ whole genome shotgun (WGS) entry which is preliminary data.</text>
</comment>
<evidence type="ECO:0000313" key="2">
    <source>
        <dbReference type="Proteomes" id="UP000285232"/>
    </source>
</evidence>